<evidence type="ECO:0000256" key="1">
    <source>
        <dbReference type="SAM" id="SignalP"/>
    </source>
</evidence>
<keyword evidence="3" id="KW-0449">Lipoprotein</keyword>
<comment type="caution">
    <text evidence="3">The sequence shown here is derived from an EMBL/GenBank/DDBJ whole genome shotgun (WGS) entry which is preliminary data.</text>
</comment>
<dbReference type="Pfam" id="PF03724">
    <property type="entry name" value="META"/>
    <property type="match status" value="1"/>
</dbReference>
<dbReference type="InterPro" id="IPR039366">
    <property type="entry name" value="Pilotin"/>
</dbReference>
<evidence type="ECO:0000313" key="3">
    <source>
        <dbReference type="EMBL" id="MEW9308737.1"/>
    </source>
</evidence>
<dbReference type="EMBL" id="JBFNQD010000010">
    <property type="protein sequence ID" value="MEW9308737.1"/>
    <property type="molecule type" value="Genomic_DNA"/>
</dbReference>
<dbReference type="InterPro" id="IPR038670">
    <property type="entry name" value="HslJ-like_sf"/>
</dbReference>
<accession>A0ABV3PSW4</accession>
<keyword evidence="1" id="KW-0732">Signal</keyword>
<gene>
    <name evidence="3" type="ORF">ABXS05_24495</name>
</gene>
<evidence type="ECO:0000259" key="2">
    <source>
        <dbReference type="Pfam" id="PF03724"/>
    </source>
</evidence>
<organism evidence="3 4">
    <name type="scientific">Labrys neptuniae</name>
    <dbReference type="NCBI Taxonomy" id="376174"/>
    <lineage>
        <taxon>Bacteria</taxon>
        <taxon>Pseudomonadati</taxon>
        <taxon>Pseudomonadota</taxon>
        <taxon>Alphaproteobacteria</taxon>
        <taxon>Hyphomicrobiales</taxon>
        <taxon>Xanthobacteraceae</taxon>
        <taxon>Labrys</taxon>
    </lineage>
</organism>
<keyword evidence="4" id="KW-1185">Reference proteome</keyword>
<reference evidence="3 4" key="1">
    <citation type="submission" date="2024-07" db="EMBL/GenBank/DDBJ databases">
        <title>Description of Labrys sedimenti sp. nov., isolated from a diclofenac-degrading enrichment culture.</title>
        <authorList>
            <person name="Tancsics A."/>
            <person name="Csepanyi A."/>
        </authorList>
    </citation>
    <scope>NUCLEOTIDE SEQUENCE [LARGE SCALE GENOMIC DNA]</scope>
    <source>
        <strain evidence="3 4">LMG 23578</strain>
    </source>
</reference>
<feature type="signal peptide" evidence="1">
    <location>
        <begin position="1"/>
        <end position="26"/>
    </location>
</feature>
<dbReference type="PANTHER" id="PTHR38013:SF1">
    <property type="entry name" value="GLYCOPROTEIN_POLYSACCHARIDE METABOLISM"/>
    <property type="match status" value="1"/>
</dbReference>
<dbReference type="Proteomes" id="UP001555786">
    <property type="component" value="Unassembled WGS sequence"/>
</dbReference>
<feature type="domain" description="DUF306" evidence="2">
    <location>
        <begin position="145"/>
        <end position="248"/>
    </location>
</feature>
<feature type="chain" id="PRO_5045768761" evidence="1">
    <location>
        <begin position="27"/>
        <end position="252"/>
    </location>
</feature>
<sequence>MINRWRPLAVACALVGLMLPASEAFARQRTLAGTVSYRERIALPPTTVVEVKLVDVSLADAPARTLARTSFRSGRQVPIPYRLRYDDRVLKPSGRYALEARISVNGRLWFLNTTHHAVAAGEPINGDIRVDRVGQAAEAGPAGPGGRWLAEDINGRGVVDNAQSVLEIAADGKVSGRGGCNGMGGSAVIKGSRIRFGQIVSTQMACPPAIMDQEGKFLKALQAARSWRIDAARNKLLLLDARGRRILLLARM</sequence>
<dbReference type="Gene3D" id="2.40.128.270">
    <property type="match status" value="1"/>
</dbReference>
<protein>
    <submittedName>
        <fullName evidence="3">YbaY family lipoprotein</fullName>
    </submittedName>
</protein>
<name>A0ABV3PSW4_9HYPH</name>
<dbReference type="RefSeq" id="WP_367625690.1">
    <property type="nucleotide sequence ID" value="NZ_JBFNQD010000010.1"/>
</dbReference>
<dbReference type="Pfam" id="PF09619">
    <property type="entry name" value="YscW"/>
    <property type="match status" value="1"/>
</dbReference>
<proteinExistence type="predicted"/>
<dbReference type="InterPro" id="IPR053196">
    <property type="entry name" value="Lipoprotein_YbaY-like"/>
</dbReference>
<dbReference type="InterPro" id="IPR005184">
    <property type="entry name" value="DUF306_Meta_HslJ"/>
</dbReference>
<evidence type="ECO:0000313" key="4">
    <source>
        <dbReference type="Proteomes" id="UP001555786"/>
    </source>
</evidence>
<dbReference type="PANTHER" id="PTHR38013">
    <property type="entry name" value="GLYCOPROTEIN/POLYSACCHARIDE METABOLISM"/>
    <property type="match status" value="1"/>
</dbReference>